<feature type="chain" id="PRO_5041363283" description="Peptidase S1 domain-containing protein" evidence="2">
    <location>
        <begin position="20"/>
        <end position="266"/>
    </location>
</feature>
<dbReference type="GO" id="GO:0006508">
    <property type="term" value="P:proteolysis"/>
    <property type="evidence" value="ECO:0007669"/>
    <property type="project" value="InterPro"/>
</dbReference>
<organism evidence="4 5">
    <name type="scientific">Zophobas morio</name>
    <dbReference type="NCBI Taxonomy" id="2755281"/>
    <lineage>
        <taxon>Eukaryota</taxon>
        <taxon>Metazoa</taxon>
        <taxon>Ecdysozoa</taxon>
        <taxon>Arthropoda</taxon>
        <taxon>Hexapoda</taxon>
        <taxon>Insecta</taxon>
        <taxon>Pterygota</taxon>
        <taxon>Neoptera</taxon>
        <taxon>Endopterygota</taxon>
        <taxon>Coleoptera</taxon>
        <taxon>Polyphaga</taxon>
        <taxon>Cucujiformia</taxon>
        <taxon>Tenebrionidae</taxon>
        <taxon>Zophobas</taxon>
    </lineage>
</organism>
<keyword evidence="1" id="KW-1015">Disulfide bond</keyword>
<dbReference type="GO" id="GO:0004252">
    <property type="term" value="F:serine-type endopeptidase activity"/>
    <property type="evidence" value="ECO:0007669"/>
    <property type="project" value="InterPro"/>
</dbReference>
<keyword evidence="5" id="KW-1185">Reference proteome</keyword>
<evidence type="ECO:0000259" key="3">
    <source>
        <dbReference type="PROSITE" id="PS50240"/>
    </source>
</evidence>
<dbReference type="InterPro" id="IPR001254">
    <property type="entry name" value="Trypsin_dom"/>
</dbReference>
<dbReference type="PROSITE" id="PS50240">
    <property type="entry name" value="TRYPSIN_DOM"/>
    <property type="match status" value="1"/>
</dbReference>
<proteinExistence type="predicted"/>
<dbReference type="CDD" id="cd00190">
    <property type="entry name" value="Tryp_SPc"/>
    <property type="match status" value="1"/>
</dbReference>
<evidence type="ECO:0000256" key="2">
    <source>
        <dbReference type="SAM" id="SignalP"/>
    </source>
</evidence>
<dbReference type="Proteomes" id="UP001168821">
    <property type="component" value="Unassembled WGS sequence"/>
</dbReference>
<sequence>MLFSAFFLLFFLSPIENDASDTFRNINSRIIGGYPAHISQFPFVAAINVEAPGMTWFCGGTLYNDEWIITAGQCVNQATHFIIRLGSATLNDPDENRITLSASTYFLHPDFNPDTLDNDIGMIKLHLPITFTDYVKPVTYLAMNDLLPNTQVRALGWGQTNDEDAGLSNELQGATVITLTNDECKITYGSQVKDNMVCIDGNYNEGACHGDTGGPLVLMHPRGYAEFVGISSFISANGCESPDPSGYTRVYSHLDWIKGVITDNSI</sequence>
<gene>
    <name evidence="4" type="ORF">Zmor_015441</name>
</gene>
<reference evidence="4" key="1">
    <citation type="journal article" date="2023" name="G3 (Bethesda)">
        <title>Whole genome assemblies of Zophobas morio and Tenebrio molitor.</title>
        <authorList>
            <person name="Kaur S."/>
            <person name="Stinson S.A."/>
            <person name="diCenzo G.C."/>
        </authorList>
    </citation>
    <scope>NUCLEOTIDE SEQUENCE</scope>
    <source>
        <strain evidence="4">QUZm001</strain>
    </source>
</reference>
<dbReference type="Gene3D" id="2.40.10.10">
    <property type="entry name" value="Trypsin-like serine proteases"/>
    <property type="match status" value="1"/>
</dbReference>
<dbReference type="EMBL" id="JALNTZ010000004">
    <property type="protein sequence ID" value="KAJ3656358.1"/>
    <property type="molecule type" value="Genomic_DNA"/>
</dbReference>
<dbReference type="SUPFAM" id="SSF50494">
    <property type="entry name" value="Trypsin-like serine proteases"/>
    <property type="match status" value="1"/>
</dbReference>
<name>A0AA38IJ35_9CUCU</name>
<dbReference type="SMART" id="SM00020">
    <property type="entry name" value="Tryp_SPc"/>
    <property type="match status" value="1"/>
</dbReference>
<comment type="caution">
    <text evidence="4">The sequence shown here is derived from an EMBL/GenBank/DDBJ whole genome shotgun (WGS) entry which is preliminary data.</text>
</comment>
<dbReference type="PANTHER" id="PTHR24260">
    <property type="match status" value="1"/>
</dbReference>
<protein>
    <recommendedName>
        <fullName evidence="3">Peptidase S1 domain-containing protein</fullName>
    </recommendedName>
</protein>
<feature type="domain" description="Peptidase S1" evidence="3">
    <location>
        <begin position="30"/>
        <end position="262"/>
    </location>
</feature>
<dbReference type="InterPro" id="IPR001314">
    <property type="entry name" value="Peptidase_S1A"/>
</dbReference>
<dbReference type="AlphaFoldDB" id="A0AA38IJ35"/>
<evidence type="ECO:0000313" key="4">
    <source>
        <dbReference type="EMBL" id="KAJ3656358.1"/>
    </source>
</evidence>
<evidence type="ECO:0000256" key="1">
    <source>
        <dbReference type="ARBA" id="ARBA00023157"/>
    </source>
</evidence>
<feature type="signal peptide" evidence="2">
    <location>
        <begin position="1"/>
        <end position="19"/>
    </location>
</feature>
<evidence type="ECO:0000313" key="5">
    <source>
        <dbReference type="Proteomes" id="UP001168821"/>
    </source>
</evidence>
<dbReference type="PANTHER" id="PTHR24260:SF136">
    <property type="entry name" value="GH08193P-RELATED"/>
    <property type="match status" value="1"/>
</dbReference>
<dbReference type="InterPro" id="IPR051333">
    <property type="entry name" value="CLIP_Serine_Protease"/>
</dbReference>
<dbReference type="Pfam" id="PF00089">
    <property type="entry name" value="Trypsin"/>
    <property type="match status" value="1"/>
</dbReference>
<dbReference type="FunFam" id="2.40.10.10:FF:000068">
    <property type="entry name" value="transmembrane protease serine 2"/>
    <property type="match status" value="1"/>
</dbReference>
<dbReference type="PRINTS" id="PR00722">
    <property type="entry name" value="CHYMOTRYPSIN"/>
</dbReference>
<dbReference type="InterPro" id="IPR009003">
    <property type="entry name" value="Peptidase_S1_PA"/>
</dbReference>
<accession>A0AA38IJ35</accession>
<dbReference type="InterPro" id="IPR043504">
    <property type="entry name" value="Peptidase_S1_PA_chymotrypsin"/>
</dbReference>
<keyword evidence="2" id="KW-0732">Signal</keyword>